<proteinExistence type="predicted"/>
<accession>A0A0E9QIX4</accession>
<evidence type="ECO:0000313" key="1">
    <source>
        <dbReference type="EMBL" id="JAH16831.1"/>
    </source>
</evidence>
<sequence>MIRMLLTEYSDADVTITNGN</sequence>
<dbReference type="EMBL" id="GBXM01091746">
    <property type="protein sequence ID" value="JAH16831.1"/>
    <property type="molecule type" value="Transcribed_RNA"/>
</dbReference>
<organism evidence="1">
    <name type="scientific">Anguilla anguilla</name>
    <name type="common">European freshwater eel</name>
    <name type="synonym">Muraena anguilla</name>
    <dbReference type="NCBI Taxonomy" id="7936"/>
    <lineage>
        <taxon>Eukaryota</taxon>
        <taxon>Metazoa</taxon>
        <taxon>Chordata</taxon>
        <taxon>Craniata</taxon>
        <taxon>Vertebrata</taxon>
        <taxon>Euteleostomi</taxon>
        <taxon>Actinopterygii</taxon>
        <taxon>Neopterygii</taxon>
        <taxon>Teleostei</taxon>
        <taxon>Anguilliformes</taxon>
        <taxon>Anguillidae</taxon>
        <taxon>Anguilla</taxon>
    </lineage>
</organism>
<dbReference type="AlphaFoldDB" id="A0A0E9QIX4"/>
<name>A0A0E9QIX4_ANGAN</name>
<reference evidence="1" key="1">
    <citation type="submission" date="2014-11" db="EMBL/GenBank/DDBJ databases">
        <authorList>
            <person name="Amaro Gonzalez C."/>
        </authorList>
    </citation>
    <scope>NUCLEOTIDE SEQUENCE</scope>
</reference>
<protein>
    <submittedName>
        <fullName evidence="1">Uncharacterized protein</fullName>
    </submittedName>
</protein>
<reference evidence="1" key="2">
    <citation type="journal article" date="2015" name="Fish Shellfish Immunol.">
        <title>Early steps in the European eel (Anguilla anguilla)-Vibrio vulnificus interaction in the gills: Role of the RtxA13 toxin.</title>
        <authorList>
            <person name="Callol A."/>
            <person name="Pajuelo D."/>
            <person name="Ebbesson L."/>
            <person name="Teles M."/>
            <person name="MacKenzie S."/>
            <person name="Amaro C."/>
        </authorList>
    </citation>
    <scope>NUCLEOTIDE SEQUENCE</scope>
</reference>